<evidence type="ECO:0000256" key="4">
    <source>
        <dbReference type="PIRSR" id="PIRSR001112-1"/>
    </source>
</evidence>
<accession>A0A0D2GYX1</accession>
<evidence type="ECO:0000313" key="6">
    <source>
        <dbReference type="EMBL" id="KIX03373.1"/>
    </source>
</evidence>
<dbReference type="GO" id="GO:0097176">
    <property type="term" value="P:epoxide metabolic process"/>
    <property type="evidence" value="ECO:0007669"/>
    <property type="project" value="TreeGrafter"/>
</dbReference>
<proteinExistence type="inferred from homology"/>
<feature type="active site" description="Nucleophile" evidence="4">
    <location>
        <position position="182"/>
    </location>
</feature>
<dbReference type="InterPro" id="IPR016292">
    <property type="entry name" value="Epoxide_hydrolase"/>
</dbReference>
<organism evidence="6 7">
    <name type="scientific">Rhinocladiella mackenziei CBS 650.93</name>
    <dbReference type="NCBI Taxonomy" id="1442369"/>
    <lineage>
        <taxon>Eukaryota</taxon>
        <taxon>Fungi</taxon>
        <taxon>Dikarya</taxon>
        <taxon>Ascomycota</taxon>
        <taxon>Pezizomycotina</taxon>
        <taxon>Eurotiomycetes</taxon>
        <taxon>Chaetothyriomycetidae</taxon>
        <taxon>Chaetothyriales</taxon>
        <taxon>Herpotrichiellaceae</taxon>
        <taxon>Rhinocladiella</taxon>
    </lineage>
</organism>
<evidence type="ECO:0000256" key="2">
    <source>
        <dbReference type="ARBA" id="ARBA00022797"/>
    </source>
</evidence>
<dbReference type="RefSeq" id="XP_013270509.1">
    <property type="nucleotide sequence ID" value="XM_013415055.1"/>
</dbReference>
<dbReference type="PANTHER" id="PTHR21661">
    <property type="entry name" value="EPOXIDE HYDROLASE 1-RELATED"/>
    <property type="match status" value="1"/>
</dbReference>
<evidence type="ECO:0000256" key="3">
    <source>
        <dbReference type="ARBA" id="ARBA00022801"/>
    </source>
</evidence>
<dbReference type="Proteomes" id="UP000053617">
    <property type="component" value="Unassembled WGS sequence"/>
</dbReference>
<reference evidence="6 7" key="1">
    <citation type="submission" date="2015-01" db="EMBL/GenBank/DDBJ databases">
        <title>The Genome Sequence of Rhinocladiella mackenzie CBS 650.93.</title>
        <authorList>
            <consortium name="The Broad Institute Genomics Platform"/>
            <person name="Cuomo C."/>
            <person name="de Hoog S."/>
            <person name="Gorbushina A."/>
            <person name="Stielow B."/>
            <person name="Teixiera M."/>
            <person name="Abouelleil A."/>
            <person name="Chapman S.B."/>
            <person name="Priest M."/>
            <person name="Young S.K."/>
            <person name="Wortman J."/>
            <person name="Nusbaum C."/>
            <person name="Birren B."/>
        </authorList>
    </citation>
    <scope>NUCLEOTIDE SEQUENCE [LARGE SCALE GENOMIC DNA]</scope>
    <source>
        <strain evidence="6 7">CBS 650.93</strain>
    </source>
</reference>
<dbReference type="InterPro" id="IPR010497">
    <property type="entry name" value="Epoxide_hydro_N"/>
</dbReference>
<dbReference type="SUPFAM" id="SSF53474">
    <property type="entry name" value="alpha/beta-Hydrolases"/>
    <property type="match status" value="1"/>
</dbReference>
<dbReference type="OrthoDB" id="7130006at2759"/>
<keyword evidence="3" id="KW-0378">Hydrolase</keyword>
<dbReference type="GO" id="GO:0004301">
    <property type="term" value="F:epoxide hydrolase activity"/>
    <property type="evidence" value="ECO:0007669"/>
    <property type="project" value="TreeGrafter"/>
</dbReference>
<dbReference type="PRINTS" id="PR00412">
    <property type="entry name" value="EPOXHYDRLASE"/>
</dbReference>
<feature type="active site" description="Proton acceptor" evidence="4">
    <location>
        <position position="372"/>
    </location>
</feature>
<dbReference type="STRING" id="1442369.A0A0D2GYX1"/>
<dbReference type="EMBL" id="KN847479">
    <property type="protein sequence ID" value="KIX03373.1"/>
    <property type="molecule type" value="Genomic_DNA"/>
</dbReference>
<dbReference type="Pfam" id="PF06441">
    <property type="entry name" value="EHN"/>
    <property type="match status" value="1"/>
</dbReference>
<gene>
    <name evidence="6" type="ORF">Z518_06925</name>
</gene>
<dbReference type="InterPro" id="IPR000639">
    <property type="entry name" value="Epox_hydrolase-like"/>
</dbReference>
<feature type="domain" description="Epoxide hydrolase N-terminal" evidence="5">
    <location>
        <begin position="6"/>
        <end position="117"/>
    </location>
</feature>
<sequence>MASSPIRPYTIAVPDFKLQRLKQKLAIFDLPDDFPETEPWTCGPPVADIQRLAMYWANGFDWRKAEATLNELPNFMTQIDVDGYGTYDIHFVHQQSQVKNAIPLLFAHGWPGCFLEVTKILPLLVDGGKDYPAFHVVAPSHVNFGFSSPSRKAKFNIDQHAEVCHKLMQKLGYKEYVVQGGDLGYGVARFMAMKYSSSCKAHHINLASPAEPKPDTHPDLYAKLQSTPLTDWEKAGVERTTAFATSGMAYHNIQATKPQTIGYAVTAHPVGLLAWIYDKLHDWTDEYPWTDDEILTWISIYEFSTAGPWADMRIYYDDTHREPEPCFAKARDYVDVKLGVSRFPKELLLQPKLWHYTMGPVVLIKEHERGGHFAAWEVPELLVGDIREMFGKGGGAFGCVDGKSGYDNYT</sequence>
<dbReference type="GeneID" id="25294996"/>
<evidence type="ECO:0000313" key="7">
    <source>
        <dbReference type="Proteomes" id="UP000053617"/>
    </source>
</evidence>
<dbReference type="PIRSF" id="PIRSF001112">
    <property type="entry name" value="Epoxide_hydrolase"/>
    <property type="match status" value="1"/>
</dbReference>
<dbReference type="VEuPathDB" id="FungiDB:Z518_06925"/>
<keyword evidence="7" id="KW-1185">Reference proteome</keyword>
<protein>
    <recommendedName>
        <fullName evidence="5">Epoxide hydrolase N-terminal domain-containing protein</fullName>
    </recommendedName>
</protein>
<dbReference type="AlphaFoldDB" id="A0A0D2GYX1"/>
<feature type="active site" description="Proton donor" evidence="4">
    <location>
        <position position="315"/>
    </location>
</feature>
<evidence type="ECO:0000259" key="5">
    <source>
        <dbReference type="Pfam" id="PF06441"/>
    </source>
</evidence>
<comment type="similarity">
    <text evidence="1">Belongs to the peptidase S33 family.</text>
</comment>
<dbReference type="PANTHER" id="PTHR21661:SF35">
    <property type="entry name" value="EPOXIDE HYDROLASE"/>
    <property type="match status" value="1"/>
</dbReference>
<dbReference type="HOGENOM" id="CLU_019414_0_2_1"/>
<dbReference type="InterPro" id="IPR029058">
    <property type="entry name" value="AB_hydrolase_fold"/>
</dbReference>
<name>A0A0D2GYX1_9EURO</name>
<dbReference type="Gene3D" id="3.40.50.1820">
    <property type="entry name" value="alpha/beta hydrolase"/>
    <property type="match status" value="1"/>
</dbReference>
<keyword evidence="2" id="KW-0058">Aromatic hydrocarbons catabolism</keyword>
<evidence type="ECO:0000256" key="1">
    <source>
        <dbReference type="ARBA" id="ARBA00010088"/>
    </source>
</evidence>